<evidence type="ECO:0000259" key="4">
    <source>
        <dbReference type="Pfam" id="PF01551"/>
    </source>
</evidence>
<evidence type="ECO:0000256" key="1">
    <source>
        <dbReference type="ARBA" id="ARBA00038420"/>
    </source>
</evidence>
<proteinExistence type="inferred from homology"/>
<dbReference type="PROSITE" id="PS51257">
    <property type="entry name" value="PROKAR_LIPOPROTEIN"/>
    <property type="match status" value="1"/>
</dbReference>
<dbReference type="InterPro" id="IPR050570">
    <property type="entry name" value="Cell_wall_metabolism_enzyme"/>
</dbReference>
<protein>
    <submittedName>
        <fullName evidence="5">M23 family metallopeptidase</fullName>
    </submittedName>
</protein>
<dbReference type="GO" id="GO:0009279">
    <property type="term" value="C:cell outer membrane"/>
    <property type="evidence" value="ECO:0007669"/>
    <property type="project" value="TreeGrafter"/>
</dbReference>
<gene>
    <name evidence="5" type="ORF">EAH82_11160</name>
</gene>
<reference evidence="5 6" key="1">
    <citation type="journal article" date="2019" name="Environ. Microbiol.">
        <title>Species interactions and distinct microbial communities in high Arctic permafrost affected cryosols are associated with the CH4 and CO2 gas fluxes.</title>
        <authorList>
            <person name="Altshuler I."/>
            <person name="Hamel J."/>
            <person name="Turney S."/>
            <person name="Magnuson E."/>
            <person name="Levesque R."/>
            <person name="Greer C."/>
            <person name="Whyte L.G."/>
        </authorList>
    </citation>
    <scope>NUCLEOTIDE SEQUENCE [LARGE SCALE GENOMIC DNA]</scope>
    <source>
        <strain evidence="5 6">S06.C</strain>
    </source>
</reference>
<evidence type="ECO:0000313" key="6">
    <source>
        <dbReference type="Proteomes" id="UP000319212"/>
    </source>
</evidence>
<dbReference type="Proteomes" id="UP000319212">
    <property type="component" value="Unassembled WGS sequence"/>
</dbReference>
<keyword evidence="3" id="KW-0732">Signal</keyword>
<organism evidence="5 6">
    <name type="scientific">Variovorax guangxiensis</name>
    <dbReference type="NCBI Taxonomy" id="1775474"/>
    <lineage>
        <taxon>Bacteria</taxon>
        <taxon>Pseudomonadati</taxon>
        <taxon>Pseudomonadota</taxon>
        <taxon>Betaproteobacteria</taxon>
        <taxon>Burkholderiales</taxon>
        <taxon>Comamonadaceae</taxon>
        <taxon>Variovorax</taxon>
    </lineage>
</organism>
<dbReference type="RefSeq" id="WP_140841660.1">
    <property type="nucleotide sequence ID" value="NZ_RCZI01000002.1"/>
</dbReference>
<dbReference type="GO" id="GO:0004222">
    <property type="term" value="F:metalloendopeptidase activity"/>
    <property type="evidence" value="ECO:0007669"/>
    <property type="project" value="TreeGrafter"/>
</dbReference>
<dbReference type="InterPro" id="IPR016047">
    <property type="entry name" value="M23ase_b-sheet_dom"/>
</dbReference>
<dbReference type="Gene3D" id="2.70.70.10">
    <property type="entry name" value="Glucose Permease (Domain IIA)"/>
    <property type="match status" value="1"/>
</dbReference>
<evidence type="ECO:0000313" key="5">
    <source>
        <dbReference type="EMBL" id="TPG29449.1"/>
    </source>
</evidence>
<accession>A0A502DXN0</accession>
<feature type="signal peptide" evidence="3">
    <location>
        <begin position="1"/>
        <end position="20"/>
    </location>
</feature>
<dbReference type="GO" id="GO:0032153">
    <property type="term" value="C:cell division site"/>
    <property type="evidence" value="ECO:0007669"/>
    <property type="project" value="TreeGrafter"/>
</dbReference>
<comment type="caution">
    <text evidence="5">The sequence shown here is derived from an EMBL/GenBank/DDBJ whole genome shotgun (WGS) entry which is preliminary data.</text>
</comment>
<evidence type="ECO:0000256" key="2">
    <source>
        <dbReference type="SAM" id="MobiDB-lite"/>
    </source>
</evidence>
<dbReference type="PANTHER" id="PTHR21666">
    <property type="entry name" value="PEPTIDASE-RELATED"/>
    <property type="match status" value="1"/>
</dbReference>
<dbReference type="OrthoDB" id="9795421at2"/>
<sequence length="189" mass="19573">MHLSRLSSLILRAGVGAVTAATLVACSTPTPLPPMAPLPTYPQQQPAPPAPIARPAPVAPAPQSNPNASFGRPAAGPSTGRFDGNANKGIDIAGRLGEPVLAARAGQVVLVSNALPAYGTMVILKHEDDFITAYAHVSRALVAEGDTVSRGQPIAEMGQTGTDRVKLRFEIRKAGVAVDPEPYLSGRMQ</sequence>
<dbReference type="CDD" id="cd12797">
    <property type="entry name" value="M23_peptidase"/>
    <property type="match status" value="1"/>
</dbReference>
<dbReference type="Pfam" id="PF01551">
    <property type="entry name" value="Peptidase_M23"/>
    <property type="match status" value="1"/>
</dbReference>
<dbReference type="AlphaFoldDB" id="A0A502DXN0"/>
<feature type="chain" id="PRO_5021451914" evidence="3">
    <location>
        <begin position="21"/>
        <end position="189"/>
    </location>
</feature>
<dbReference type="EMBL" id="RCZI01000002">
    <property type="protein sequence ID" value="TPG29449.1"/>
    <property type="molecule type" value="Genomic_DNA"/>
</dbReference>
<evidence type="ECO:0000256" key="3">
    <source>
        <dbReference type="SAM" id="SignalP"/>
    </source>
</evidence>
<dbReference type="PANTHER" id="PTHR21666:SF263">
    <property type="entry name" value="MUREIN HYDROLASE ACTIVATOR NLPD"/>
    <property type="match status" value="1"/>
</dbReference>
<feature type="region of interest" description="Disordered" evidence="2">
    <location>
        <begin position="35"/>
        <end position="83"/>
    </location>
</feature>
<dbReference type="SUPFAM" id="SSF51261">
    <property type="entry name" value="Duplicated hybrid motif"/>
    <property type="match status" value="1"/>
</dbReference>
<feature type="domain" description="M23ase beta-sheet core" evidence="4">
    <location>
        <begin position="87"/>
        <end position="180"/>
    </location>
</feature>
<name>A0A502DXN0_9BURK</name>
<feature type="compositionally biased region" description="Pro residues" evidence="2">
    <location>
        <begin position="35"/>
        <end position="60"/>
    </location>
</feature>
<comment type="similarity">
    <text evidence="1">Belongs to the E.coli NlpD/Haemophilus LppB family.</text>
</comment>
<dbReference type="InterPro" id="IPR011055">
    <property type="entry name" value="Dup_hybrid_motif"/>
</dbReference>